<reference evidence="1" key="1">
    <citation type="journal article" date="2023" name="G3 (Bethesda)">
        <title>A reference genome for the long-term kleptoplast-retaining sea slug Elysia crispata morphotype clarki.</title>
        <authorList>
            <person name="Eastman K.E."/>
            <person name="Pendleton A.L."/>
            <person name="Shaikh M.A."/>
            <person name="Suttiyut T."/>
            <person name="Ogas R."/>
            <person name="Tomko P."/>
            <person name="Gavelis G."/>
            <person name="Widhalm J.R."/>
            <person name="Wisecaver J.H."/>
        </authorList>
    </citation>
    <scope>NUCLEOTIDE SEQUENCE</scope>
    <source>
        <strain evidence="1">ECLA1</strain>
    </source>
</reference>
<keyword evidence="2" id="KW-1185">Reference proteome</keyword>
<name>A0AAE0XXQ6_9GAST</name>
<dbReference type="EMBL" id="JAWDGP010007341">
    <property type="protein sequence ID" value="KAK3724706.1"/>
    <property type="molecule type" value="Genomic_DNA"/>
</dbReference>
<sequence length="154" mass="16660">MFTIEPLSNTTGQEILVPTVEQLFTRCVASTFKGEFTNTSTTLHDVSTRSAITSHVTVIDNVIHNYRSDLQAREVSVAGSPRWRYISEATTGPGLASVRDDHSSGHSLVTLLSLASWNSKEVQICPSRNPIITVLFPLNPDSPGYGSPSVSLGD</sequence>
<protein>
    <submittedName>
        <fullName evidence="1">Uncharacterized protein</fullName>
    </submittedName>
</protein>
<proteinExistence type="predicted"/>
<gene>
    <name evidence="1" type="ORF">RRG08_041186</name>
</gene>
<organism evidence="1 2">
    <name type="scientific">Elysia crispata</name>
    <name type="common">lettuce slug</name>
    <dbReference type="NCBI Taxonomy" id="231223"/>
    <lineage>
        <taxon>Eukaryota</taxon>
        <taxon>Metazoa</taxon>
        <taxon>Spiralia</taxon>
        <taxon>Lophotrochozoa</taxon>
        <taxon>Mollusca</taxon>
        <taxon>Gastropoda</taxon>
        <taxon>Heterobranchia</taxon>
        <taxon>Euthyneura</taxon>
        <taxon>Panpulmonata</taxon>
        <taxon>Sacoglossa</taxon>
        <taxon>Placobranchoidea</taxon>
        <taxon>Plakobranchidae</taxon>
        <taxon>Elysia</taxon>
    </lineage>
</organism>
<dbReference type="Proteomes" id="UP001283361">
    <property type="component" value="Unassembled WGS sequence"/>
</dbReference>
<accession>A0AAE0XXQ6</accession>
<comment type="caution">
    <text evidence="1">The sequence shown here is derived from an EMBL/GenBank/DDBJ whole genome shotgun (WGS) entry which is preliminary data.</text>
</comment>
<evidence type="ECO:0000313" key="1">
    <source>
        <dbReference type="EMBL" id="KAK3724706.1"/>
    </source>
</evidence>
<evidence type="ECO:0000313" key="2">
    <source>
        <dbReference type="Proteomes" id="UP001283361"/>
    </source>
</evidence>
<dbReference type="AlphaFoldDB" id="A0AAE0XXQ6"/>